<reference evidence="2" key="1">
    <citation type="submission" date="2022-06" db="EMBL/GenBank/DDBJ databases">
        <title>Uncovering the hologenomic basis of an extraordinary plant invasion.</title>
        <authorList>
            <person name="Bieker V.C."/>
            <person name="Martin M.D."/>
            <person name="Gilbert T."/>
            <person name="Hodgins K."/>
            <person name="Battlay P."/>
            <person name="Petersen B."/>
            <person name="Wilson J."/>
        </authorList>
    </citation>
    <scope>NUCLEOTIDE SEQUENCE</scope>
    <source>
        <strain evidence="2">AA19_3_7</strain>
        <tissue evidence="2">Leaf</tissue>
    </source>
</reference>
<feature type="compositionally biased region" description="Polar residues" evidence="1">
    <location>
        <begin position="137"/>
        <end position="148"/>
    </location>
</feature>
<feature type="region of interest" description="Disordered" evidence="1">
    <location>
        <begin position="127"/>
        <end position="148"/>
    </location>
</feature>
<feature type="compositionally biased region" description="Basic residues" evidence="1">
    <location>
        <begin position="11"/>
        <end position="22"/>
    </location>
</feature>
<name>A0AAD5BPZ3_AMBAR</name>
<proteinExistence type="predicted"/>
<keyword evidence="3" id="KW-1185">Reference proteome</keyword>
<comment type="caution">
    <text evidence="2">The sequence shown here is derived from an EMBL/GenBank/DDBJ whole genome shotgun (WGS) entry which is preliminary data.</text>
</comment>
<evidence type="ECO:0000313" key="2">
    <source>
        <dbReference type="EMBL" id="KAI7727458.1"/>
    </source>
</evidence>
<protein>
    <submittedName>
        <fullName evidence="2">Uncharacterized protein</fullName>
    </submittedName>
</protein>
<gene>
    <name evidence="2" type="ORF">M8C21_019891</name>
</gene>
<evidence type="ECO:0000313" key="3">
    <source>
        <dbReference type="Proteomes" id="UP001206925"/>
    </source>
</evidence>
<feature type="region of interest" description="Disordered" evidence="1">
    <location>
        <begin position="1"/>
        <end position="28"/>
    </location>
</feature>
<accession>A0AAD5BPZ3</accession>
<dbReference type="Proteomes" id="UP001206925">
    <property type="component" value="Unassembled WGS sequence"/>
</dbReference>
<sequence length="148" mass="17028">MDEEGEEHGLSHRFKKRSRSASRRFGAETISDYNPAADVNIEGNDRKESEIEKEAIDNLVKDYPRRYMMNKGYHTAEKYSSSLLWKTSVQGWNFCSIEAIIQLRIATIYCCEKRLMRMPKYQQPDPFLIPKRGTGGNQSENTNGTGVL</sequence>
<organism evidence="2 3">
    <name type="scientific">Ambrosia artemisiifolia</name>
    <name type="common">Common ragweed</name>
    <dbReference type="NCBI Taxonomy" id="4212"/>
    <lineage>
        <taxon>Eukaryota</taxon>
        <taxon>Viridiplantae</taxon>
        <taxon>Streptophyta</taxon>
        <taxon>Embryophyta</taxon>
        <taxon>Tracheophyta</taxon>
        <taxon>Spermatophyta</taxon>
        <taxon>Magnoliopsida</taxon>
        <taxon>eudicotyledons</taxon>
        <taxon>Gunneridae</taxon>
        <taxon>Pentapetalae</taxon>
        <taxon>asterids</taxon>
        <taxon>campanulids</taxon>
        <taxon>Asterales</taxon>
        <taxon>Asteraceae</taxon>
        <taxon>Asteroideae</taxon>
        <taxon>Heliantheae alliance</taxon>
        <taxon>Heliantheae</taxon>
        <taxon>Ambrosia</taxon>
    </lineage>
</organism>
<dbReference type="EMBL" id="JAMZMK010011370">
    <property type="protein sequence ID" value="KAI7727458.1"/>
    <property type="molecule type" value="Genomic_DNA"/>
</dbReference>
<dbReference type="AlphaFoldDB" id="A0AAD5BPZ3"/>
<evidence type="ECO:0000256" key="1">
    <source>
        <dbReference type="SAM" id="MobiDB-lite"/>
    </source>
</evidence>